<keyword evidence="3" id="KW-1185">Reference proteome</keyword>
<name>A0A830CS86_9LAMI</name>
<dbReference type="EMBL" id="BMAC01000726">
    <property type="protein sequence ID" value="GFQ02077.1"/>
    <property type="molecule type" value="Genomic_DNA"/>
</dbReference>
<gene>
    <name evidence="2" type="ORF">PHJA_002351600</name>
</gene>
<proteinExistence type="predicted"/>
<feature type="region of interest" description="Disordered" evidence="1">
    <location>
        <begin position="23"/>
        <end position="45"/>
    </location>
</feature>
<comment type="caution">
    <text evidence="2">The sequence shown here is derived from an EMBL/GenBank/DDBJ whole genome shotgun (WGS) entry which is preliminary data.</text>
</comment>
<evidence type="ECO:0000313" key="3">
    <source>
        <dbReference type="Proteomes" id="UP000653305"/>
    </source>
</evidence>
<protein>
    <submittedName>
        <fullName evidence="2">Proline-rich receptor-like protein kinase perk5</fullName>
    </submittedName>
</protein>
<dbReference type="OrthoDB" id="1064489at2759"/>
<sequence>MSYSADMLKFKKMVLSSQDFNSNEYGTTREYGQNPSLSSGDNSREIPKAFVEIKRTYT</sequence>
<keyword evidence="2" id="KW-0808">Transferase</keyword>
<keyword evidence="2" id="KW-0418">Kinase</keyword>
<keyword evidence="2" id="KW-0675">Receptor</keyword>
<feature type="compositionally biased region" description="Polar residues" evidence="1">
    <location>
        <begin position="23"/>
        <end position="41"/>
    </location>
</feature>
<dbReference type="Proteomes" id="UP000653305">
    <property type="component" value="Unassembled WGS sequence"/>
</dbReference>
<dbReference type="AlphaFoldDB" id="A0A830CS86"/>
<evidence type="ECO:0000256" key="1">
    <source>
        <dbReference type="SAM" id="MobiDB-lite"/>
    </source>
</evidence>
<accession>A0A830CS86</accession>
<organism evidence="2 3">
    <name type="scientific">Phtheirospermum japonicum</name>
    <dbReference type="NCBI Taxonomy" id="374723"/>
    <lineage>
        <taxon>Eukaryota</taxon>
        <taxon>Viridiplantae</taxon>
        <taxon>Streptophyta</taxon>
        <taxon>Embryophyta</taxon>
        <taxon>Tracheophyta</taxon>
        <taxon>Spermatophyta</taxon>
        <taxon>Magnoliopsida</taxon>
        <taxon>eudicotyledons</taxon>
        <taxon>Gunneridae</taxon>
        <taxon>Pentapetalae</taxon>
        <taxon>asterids</taxon>
        <taxon>lamiids</taxon>
        <taxon>Lamiales</taxon>
        <taxon>Orobanchaceae</taxon>
        <taxon>Orobanchaceae incertae sedis</taxon>
        <taxon>Phtheirospermum</taxon>
    </lineage>
</organism>
<evidence type="ECO:0000313" key="2">
    <source>
        <dbReference type="EMBL" id="GFQ02077.1"/>
    </source>
</evidence>
<reference evidence="2" key="1">
    <citation type="submission" date="2020-07" db="EMBL/GenBank/DDBJ databases">
        <title>Ethylene signaling mediates host invasion by parasitic plants.</title>
        <authorList>
            <person name="Yoshida S."/>
        </authorList>
    </citation>
    <scope>NUCLEOTIDE SEQUENCE</scope>
    <source>
        <strain evidence="2">Okayama</strain>
    </source>
</reference>
<dbReference type="GO" id="GO:0016301">
    <property type="term" value="F:kinase activity"/>
    <property type="evidence" value="ECO:0007669"/>
    <property type="project" value="UniProtKB-KW"/>
</dbReference>